<proteinExistence type="predicted"/>
<protein>
    <submittedName>
        <fullName evidence="1">Uncharacterized protein</fullName>
    </submittedName>
</protein>
<organism evidence="1 2">
    <name type="scientific">Didymodactylos carnosus</name>
    <dbReference type="NCBI Taxonomy" id="1234261"/>
    <lineage>
        <taxon>Eukaryota</taxon>
        <taxon>Metazoa</taxon>
        <taxon>Spiralia</taxon>
        <taxon>Gnathifera</taxon>
        <taxon>Rotifera</taxon>
        <taxon>Eurotatoria</taxon>
        <taxon>Bdelloidea</taxon>
        <taxon>Philodinida</taxon>
        <taxon>Philodinidae</taxon>
        <taxon>Didymodactylos</taxon>
    </lineage>
</organism>
<dbReference type="EMBL" id="CAJOBC010124728">
    <property type="protein sequence ID" value="CAF4589798.1"/>
    <property type="molecule type" value="Genomic_DNA"/>
</dbReference>
<sequence length="103" mass="12014">NKLVRTLNMNIEDNDATDVLDALAENVLHDLASRRRATRLRAVRERNNADWMINDIPDLDCEKTLVATSTEDNNDDFDFPLNYDVFSELQDELFGMIFWVYCI</sequence>
<feature type="non-terminal residue" evidence="1">
    <location>
        <position position="1"/>
    </location>
</feature>
<accession>A0A8S2Z4U3</accession>
<evidence type="ECO:0000313" key="1">
    <source>
        <dbReference type="EMBL" id="CAF4589798.1"/>
    </source>
</evidence>
<name>A0A8S2Z4U3_9BILA</name>
<evidence type="ECO:0000313" key="2">
    <source>
        <dbReference type="Proteomes" id="UP000681722"/>
    </source>
</evidence>
<dbReference type="AlphaFoldDB" id="A0A8S2Z4U3"/>
<comment type="caution">
    <text evidence="1">The sequence shown here is derived from an EMBL/GenBank/DDBJ whole genome shotgun (WGS) entry which is preliminary data.</text>
</comment>
<reference evidence="1" key="1">
    <citation type="submission" date="2021-02" db="EMBL/GenBank/DDBJ databases">
        <authorList>
            <person name="Nowell W R."/>
        </authorList>
    </citation>
    <scope>NUCLEOTIDE SEQUENCE</scope>
</reference>
<dbReference type="Proteomes" id="UP000681722">
    <property type="component" value="Unassembled WGS sequence"/>
</dbReference>
<gene>
    <name evidence="1" type="ORF">SRO942_LOCUS48452</name>
</gene>